<evidence type="ECO:0000313" key="3">
    <source>
        <dbReference type="Proteomes" id="UP000704068"/>
    </source>
</evidence>
<keyword evidence="1" id="KW-0472">Membrane</keyword>
<evidence type="ECO:0000256" key="1">
    <source>
        <dbReference type="SAM" id="Phobius"/>
    </source>
</evidence>
<name>A0A929RYZ7_9BACT</name>
<evidence type="ECO:0000313" key="2">
    <source>
        <dbReference type="EMBL" id="MBF0970264.1"/>
    </source>
</evidence>
<dbReference type="EMBL" id="JABZGR010000009">
    <property type="protein sequence ID" value="MBF0970264.1"/>
    <property type="molecule type" value="Genomic_DNA"/>
</dbReference>
<accession>A0A929RYZ7</accession>
<dbReference type="InterPro" id="IPR025367">
    <property type="entry name" value="DUF4271"/>
</dbReference>
<feature type="transmembrane region" description="Helical" evidence="1">
    <location>
        <begin position="199"/>
        <end position="221"/>
    </location>
</feature>
<feature type="transmembrane region" description="Helical" evidence="1">
    <location>
        <begin position="269"/>
        <end position="287"/>
    </location>
</feature>
<organism evidence="2 3">
    <name type="scientific">Alloprevotella tannerae</name>
    <dbReference type="NCBI Taxonomy" id="76122"/>
    <lineage>
        <taxon>Bacteria</taxon>
        <taxon>Pseudomonadati</taxon>
        <taxon>Bacteroidota</taxon>
        <taxon>Bacteroidia</taxon>
        <taxon>Bacteroidales</taxon>
        <taxon>Prevotellaceae</taxon>
        <taxon>Alloprevotella</taxon>
    </lineage>
</organism>
<keyword evidence="1" id="KW-1133">Transmembrane helix</keyword>
<gene>
    <name evidence="2" type="ORF">HXK21_04390</name>
</gene>
<dbReference type="Proteomes" id="UP000704068">
    <property type="component" value="Unassembled WGS sequence"/>
</dbReference>
<protein>
    <submittedName>
        <fullName evidence="2">DUF4271 domain-containing protein</fullName>
    </submittedName>
</protein>
<feature type="transmembrane region" description="Helical" evidence="1">
    <location>
        <begin position="169"/>
        <end position="187"/>
    </location>
</feature>
<dbReference type="AlphaFoldDB" id="A0A929RYZ7"/>
<comment type="caution">
    <text evidence="2">The sequence shown here is derived from an EMBL/GenBank/DDBJ whole genome shotgun (WGS) entry which is preliminary data.</text>
</comment>
<feature type="transmembrane region" description="Helical" evidence="1">
    <location>
        <begin position="117"/>
        <end position="134"/>
    </location>
</feature>
<dbReference type="Pfam" id="PF14093">
    <property type="entry name" value="DUF4271"/>
    <property type="match status" value="1"/>
</dbReference>
<dbReference type="RefSeq" id="WP_303763571.1">
    <property type="nucleotide sequence ID" value="NZ_JABZGR010000009.1"/>
</dbReference>
<reference evidence="2" key="1">
    <citation type="submission" date="2020-04" db="EMBL/GenBank/DDBJ databases">
        <title>Deep metagenomics examines the oral microbiome during advanced dental caries in children, revealing novel taxa and co-occurrences with host molecules.</title>
        <authorList>
            <person name="Baker J.L."/>
            <person name="Morton J.T."/>
            <person name="Dinis M."/>
            <person name="Alvarez R."/>
            <person name="Tran N.C."/>
            <person name="Knight R."/>
            <person name="Edlund A."/>
        </authorList>
    </citation>
    <scope>NUCLEOTIDE SEQUENCE</scope>
    <source>
        <strain evidence="2">JCVI_34_bin.1</strain>
    </source>
</reference>
<keyword evidence="1" id="KW-0812">Transmembrane</keyword>
<sequence>MVQQDSLQIEQGQTAARAVSTAAPHRYTHIKMEPLKADTGYVEHTEPQLVGAPAVRPADPKAGLFNSDSTMIRGLYGKALLHSDFDDSLRAHTEIAPYHDQGIAGDPVPYRFRTDNYVTIALLLDFFLGVLVIARSRRYLANSIKHFFRPYDHRNMFTERTDTELHGQLFLILQTCFILGILTFDFVQNRLPEVFNIVSPYTILLAASGIFAAFYLMKIILYYLINNVFFDHDVISTWRKTYLLSVFSLGIAFFPLALLVVYFDLSFSALPMIVLVLLSINKLLLTYKAFHIFSGYKMSGIHIILYLCTLEILPLFALWRALVYSLNSLTAIE</sequence>
<proteinExistence type="predicted"/>
<feature type="transmembrane region" description="Helical" evidence="1">
    <location>
        <begin position="299"/>
        <end position="319"/>
    </location>
</feature>
<feature type="transmembrane region" description="Helical" evidence="1">
    <location>
        <begin position="242"/>
        <end position="263"/>
    </location>
</feature>